<dbReference type="SUPFAM" id="SSF56645">
    <property type="entry name" value="Acyl-CoA dehydrogenase NM domain-like"/>
    <property type="match status" value="1"/>
</dbReference>
<proteinExistence type="inferred from homology"/>
<comment type="cofactor">
    <cofactor evidence="1">
        <name>FAD</name>
        <dbReference type="ChEBI" id="CHEBI:57692"/>
    </cofactor>
</comment>
<evidence type="ECO:0000313" key="9">
    <source>
        <dbReference type="Proteomes" id="UP001176471"/>
    </source>
</evidence>
<dbReference type="PANTHER" id="PTHR43884">
    <property type="entry name" value="ACYL-COA DEHYDROGENASE"/>
    <property type="match status" value="1"/>
</dbReference>
<keyword evidence="3" id="KW-0285">Flavoprotein</keyword>
<evidence type="ECO:0000256" key="2">
    <source>
        <dbReference type="ARBA" id="ARBA00009347"/>
    </source>
</evidence>
<keyword evidence="9" id="KW-1185">Reference proteome</keyword>
<reference evidence="8" key="1">
    <citation type="submission" date="2023-07" db="EMBL/GenBank/DDBJ databases">
        <title>Bacterial whole genome sequence for Sphingobium sp. HBC34.</title>
        <authorList>
            <person name="Le V."/>
            <person name="Ko S.-R."/>
            <person name="Ahn C.-Y."/>
            <person name="Oh H.-M."/>
        </authorList>
    </citation>
    <scope>NUCLEOTIDE SEQUENCE</scope>
    <source>
        <strain evidence="8">HBC34</strain>
    </source>
</reference>
<dbReference type="Gene3D" id="1.10.540.10">
    <property type="entry name" value="Acyl-CoA dehydrogenase/oxidase, N-terminal domain"/>
    <property type="match status" value="1"/>
</dbReference>
<accession>A0ABT8ZH53</accession>
<dbReference type="Gene3D" id="1.20.140.10">
    <property type="entry name" value="Butyryl-CoA Dehydrogenase, subunit A, domain 3"/>
    <property type="match status" value="1"/>
</dbReference>
<evidence type="ECO:0000256" key="4">
    <source>
        <dbReference type="ARBA" id="ARBA00022827"/>
    </source>
</evidence>
<dbReference type="InterPro" id="IPR013786">
    <property type="entry name" value="AcylCoA_DH/ox_N"/>
</dbReference>
<comment type="caution">
    <text evidence="8">The sequence shown here is derived from an EMBL/GenBank/DDBJ whole genome shotgun (WGS) entry which is preliminary data.</text>
</comment>
<sequence>MDDLLAEVRESITTVLDEQCSSLAVHSFIDGRDALDTRLLQLATELGWLAVALPEEQGGIGLGAAGLAILHFELGRAAAPGPFLATSVVLEVLARSGMAGEAAVAALIADVLGGAATLAVAAKVEPPRGDAPAWLLGEVNARAALVAGEGDDLVLIDLADAAPEPVTIWDETRAMVSLSLSQYKPLVTLPGARPMFEALFAIAIAADSAGAARGTLDRTISYMKEREQFGRPIGSFQALKHRAADHQVNAIGADQLVRQAVDHIDAGGPGAVLWSAMAKANATEAAAKIAGDCVQLHGGVGYTREYDPHLYLKRVRLNEMLLAPNAVLRDQAERAFGAALRAGHDVLEIA</sequence>
<dbReference type="Proteomes" id="UP001176471">
    <property type="component" value="Unassembled WGS sequence"/>
</dbReference>
<dbReference type="InterPro" id="IPR037069">
    <property type="entry name" value="AcylCoA_DH/ox_N_sf"/>
</dbReference>
<protein>
    <submittedName>
        <fullName evidence="8">Acyl-CoA dehydrogenase family protein</fullName>
    </submittedName>
</protein>
<dbReference type="PANTHER" id="PTHR43884:SF20">
    <property type="entry name" value="ACYL-COA DEHYDROGENASE FADE28"/>
    <property type="match status" value="1"/>
</dbReference>
<dbReference type="InterPro" id="IPR009100">
    <property type="entry name" value="AcylCoA_DH/oxidase_NM_dom_sf"/>
</dbReference>
<evidence type="ECO:0000313" key="8">
    <source>
        <dbReference type="EMBL" id="MDO7833468.1"/>
    </source>
</evidence>
<keyword evidence="4" id="KW-0274">FAD</keyword>
<evidence type="ECO:0000256" key="5">
    <source>
        <dbReference type="ARBA" id="ARBA00023002"/>
    </source>
</evidence>
<organism evidence="8 9">
    <name type="scientific">Sphingobium cyanobacteriorum</name>
    <dbReference type="NCBI Taxonomy" id="3063954"/>
    <lineage>
        <taxon>Bacteria</taxon>
        <taxon>Pseudomonadati</taxon>
        <taxon>Pseudomonadota</taxon>
        <taxon>Alphaproteobacteria</taxon>
        <taxon>Sphingomonadales</taxon>
        <taxon>Sphingomonadaceae</taxon>
        <taxon>Sphingobium</taxon>
    </lineage>
</organism>
<dbReference type="InterPro" id="IPR036250">
    <property type="entry name" value="AcylCo_DH-like_C"/>
</dbReference>
<evidence type="ECO:0000256" key="3">
    <source>
        <dbReference type="ARBA" id="ARBA00022630"/>
    </source>
</evidence>
<gene>
    <name evidence="8" type="ORF">Q4610_00245</name>
</gene>
<dbReference type="RefSeq" id="WP_304534023.1">
    <property type="nucleotide sequence ID" value="NZ_JAUQOM010000001.1"/>
</dbReference>
<dbReference type="Pfam" id="PF02771">
    <property type="entry name" value="Acyl-CoA_dh_N"/>
    <property type="match status" value="1"/>
</dbReference>
<name>A0ABT8ZH53_9SPHN</name>
<evidence type="ECO:0000259" key="7">
    <source>
        <dbReference type="Pfam" id="PF02771"/>
    </source>
</evidence>
<feature type="domain" description="Acyl-CoA dehydrogenase/oxidase C-terminal" evidence="6">
    <location>
        <begin position="202"/>
        <end position="334"/>
    </location>
</feature>
<evidence type="ECO:0000256" key="1">
    <source>
        <dbReference type="ARBA" id="ARBA00001974"/>
    </source>
</evidence>
<comment type="similarity">
    <text evidence="2">Belongs to the acyl-CoA dehydrogenase family.</text>
</comment>
<dbReference type="EMBL" id="JAUQOM010000001">
    <property type="protein sequence ID" value="MDO7833468.1"/>
    <property type="molecule type" value="Genomic_DNA"/>
</dbReference>
<dbReference type="InterPro" id="IPR009075">
    <property type="entry name" value="AcylCo_DH/oxidase_C"/>
</dbReference>
<dbReference type="SUPFAM" id="SSF47203">
    <property type="entry name" value="Acyl-CoA dehydrogenase C-terminal domain-like"/>
    <property type="match status" value="1"/>
</dbReference>
<evidence type="ECO:0000259" key="6">
    <source>
        <dbReference type="Pfam" id="PF00441"/>
    </source>
</evidence>
<feature type="domain" description="Acyl-CoA dehydrogenase/oxidase N-terminal" evidence="7">
    <location>
        <begin position="7"/>
        <end position="97"/>
    </location>
</feature>
<keyword evidence="5" id="KW-0560">Oxidoreductase</keyword>
<dbReference type="Pfam" id="PF00441">
    <property type="entry name" value="Acyl-CoA_dh_1"/>
    <property type="match status" value="1"/>
</dbReference>